<dbReference type="PANTHER" id="PTHR10039">
    <property type="entry name" value="AMELOGENIN"/>
    <property type="match status" value="1"/>
</dbReference>
<evidence type="ECO:0000256" key="1">
    <source>
        <dbReference type="ARBA" id="ARBA00022737"/>
    </source>
</evidence>
<keyword evidence="1" id="KW-0677">Repeat</keyword>
<keyword evidence="4" id="KW-1185">Reference proteome</keyword>
<reference evidence="3 4" key="1">
    <citation type="journal article" date="2019" name="Nat. Ecol. Evol.">
        <title>Megaphylogeny resolves global patterns of mushroom evolution.</title>
        <authorList>
            <person name="Varga T."/>
            <person name="Krizsan K."/>
            <person name="Foldi C."/>
            <person name="Dima B."/>
            <person name="Sanchez-Garcia M."/>
            <person name="Sanchez-Ramirez S."/>
            <person name="Szollosi G.J."/>
            <person name="Szarkandi J.G."/>
            <person name="Papp V."/>
            <person name="Albert L."/>
            <person name="Andreopoulos W."/>
            <person name="Angelini C."/>
            <person name="Antonin V."/>
            <person name="Barry K.W."/>
            <person name="Bougher N.L."/>
            <person name="Buchanan P."/>
            <person name="Buyck B."/>
            <person name="Bense V."/>
            <person name="Catcheside P."/>
            <person name="Chovatia M."/>
            <person name="Cooper J."/>
            <person name="Damon W."/>
            <person name="Desjardin D."/>
            <person name="Finy P."/>
            <person name="Geml J."/>
            <person name="Haridas S."/>
            <person name="Hughes K."/>
            <person name="Justo A."/>
            <person name="Karasinski D."/>
            <person name="Kautmanova I."/>
            <person name="Kiss B."/>
            <person name="Kocsube S."/>
            <person name="Kotiranta H."/>
            <person name="LaButti K.M."/>
            <person name="Lechner B.E."/>
            <person name="Liimatainen K."/>
            <person name="Lipzen A."/>
            <person name="Lukacs Z."/>
            <person name="Mihaltcheva S."/>
            <person name="Morgado L.N."/>
            <person name="Niskanen T."/>
            <person name="Noordeloos M.E."/>
            <person name="Ohm R.A."/>
            <person name="Ortiz-Santana B."/>
            <person name="Ovrebo C."/>
            <person name="Racz N."/>
            <person name="Riley R."/>
            <person name="Savchenko A."/>
            <person name="Shiryaev A."/>
            <person name="Soop K."/>
            <person name="Spirin V."/>
            <person name="Szebenyi C."/>
            <person name="Tomsovsky M."/>
            <person name="Tulloss R.E."/>
            <person name="Uehling J."/>
            <person name="Grigoriev I.V."/>
            <person name="Vagvolgyi C."/>
            <person name="Papp T."/>
            <person name="Martin F.M."/>
            <person name="Miettinen O."/>
            <person name="Hibbett D.S."/>
            <person name="Nagy L.G."/>
        </authorList>
    </citation>
    <scope>NUCLEOTIDE SEQUENCE [LARGE SCALE GENOMIC DNA]</scope>
    <source>
        <strain evidence="3 4">CBS 121175</strain>
    </source>
</reference>
<organism evidence="3 4">
    <name type="scientific">Coprinopsis marcescibilis</name>
    <name type="common">Agaric fungus</name>
    <name type="synonym">Psathyrella marcescibilis</name>
    <dbReference type="NCBI Taxonomy" id="230819"/>
    <lineage>
        <taxon>Eukaryota</taxon>
        <taxon>Fungi</taxon>
        <taxon>Dikarya</taxon>
        <taxon>Basidiomycota</taxon>
        <taxon>Agaricomycotina</taxon>
        <taxon>Agaricomycetes</taxon>
        <taxon>Agaricomycetidae</taxon>
        <taxon>Agaricales</taxon>
        <taxon>Agaricineae</taxon>
        <taxon>Psathyrellaceae</taxon>
        <taxon>Coprinopsis</taxon>
    </lineage>
</organism>
<dbReference type="PANTHER" id="PTHR10039:SF14">
    <property type="entry name" value="NACHT DOMAIN-CONTAINING PROTEIN"/>
    <property type="match status" value="1"/>
</dbReference>
<dbReference type="Proteomes" id="UP000307440">
    <property type="component" value="Unassembled WGS sequence"/>
</dbReference>
<dbReference type="STRING" id="230819.A0A5C3KAS7"/>
<name>A0A5C3KAS7_COPMA</name>
<protein>
    <recommendedName>
        <fullName evidence="2">Nephrocystin 3-like N-terminal domain-containing protein</fullName>
    </recommendedName>
</protein>
<feature type="domain" description="Nephrocystin 3-like N-terminal" evidence="2">
    <location>
        <begin position="76"/>
        <end position="233"/>
    </location>
</feature>
<dbReference type="SUPFAM" id="SSF52540">
    <property type="entry name" value="P-loop containing nucleoside triphosphate hydrolases"/>
    <property type="match status" value="1"/>
</dbReference>
<evidence type="ECO:0000313" key="3">
    <source>
        <dbReference type="EMBL" id="TFK16723.1"/>
    </source>
</evidence>
<evidence type="ECO:0000313" key="4">
    <source>
        <dbReference type="Proteomes" id="UP000307440"/>
    </source>
</evidence>
<dbReference type="Gene3D" id="3.40.50.300">
    <property type="entry name" value="P-loop containing nucleotide triphosphate hydrolases"/>
    <property type="match status" value="1"/>
</dbReference>
<dbReference type="EMBL" id="ML210659">
    <property type="protein sequence ID" value="TFK16723.1"/>
    <property type="molecule type" value="Genomic_DNA"/>
</dbReference>
<dbReference type="InterPro" id="IPR056884">
    <property type="entry name" value="NPHP3-like_N"/>
</dbReference>
<dbReference type="Pfam" id="PF24883">
    <property type="entry name" value="NPHP3_N"/>
    <property type="match status" value="1"/>
</dbReference>
<dbReference type="AlphaFoldDB" id="A0A5C3KAS7"/>
<accession>A0A5C3KAS7</accession>
<sequence length="473" mass="53025">MPAFQQAHDFSITGSTFNDYSVNNSSGIGPLVYLQQFVASGAAHDSHERFPPPQCHPATRERVLRVILAWAKLPQNERLKRVLWLHAPAGMGKSAIAQTVAEQCDELDILAATFFFHRLDPKRNRAERLVASIVLQLCESIPELVQHVEAVIQSTPTILTKSLPIQLKRLIIDPMHKITPMDEDRVVIIDGLDECVGAEPNRVDPAQEQLLILQLIDTLVSSDLPLCLLICCRPESWLKDGFQSLARLWARVADIDLCQHSDMDADIETYFCSEFTRIRERSSVAASWPSTHNLKTLIYKASGQFIYAATVIRYIDDPWGTPTDRLDVILSADMPADHNPLQALDNLYLAILTQCPNRELTLEVLGCLKVCVEACLLGGISSTWPAPAHMLEAIRHWPRQALRGLHSLVRINGKATEAPFFHATFCEFLASPVRSKSFHIPPYHCLQLLGDSCLLYLESQSRTPLDWDTPFGQ</sequence>
<dbReference type="InterPro" id="IPR027417">
    <property type="entry name" value="P-loop_NTPase"/>
</dbReference>
<proteinExistence type="predicted"/>
<evidence type="ECO:0000259" key="2">
    <source>
        <dbReference type="Pfam" id="PF24883"/>
    </source>
</evidence>
<gene>
    <name evidence="3" type="ORF">FA15DRAFT_606499</name>
</gene>
<dbReference type="OrthoDB" id="4760524at2759"/>